<evidence type="ECO:0000256" key="1">
    <source>
        <dbReference type="SAM" id="MobiDB-lite"/>
    </source>
</evidence>
<keyword evidence="3" id="KW-1185">Reference proteome</keyword>
<reference evidence="2 3" key="1">
    <citation type="journal article" date="2019" name="Commun. Biol.">
        <title>The bagworm genome reveals a unique fibroin gene that provides high tensile strength.</title>
        <authorList>
            <person name="Kono N."/>
            <person name="Nakamura H."/>
            <person name="Ohtoshi R."/>
            <person name="Tomita M."/>
            <person name="Numata K."/>
            <person name="Arakawa K."/>
        </authorList>
    </citation>
    <scope>NUCLEOTIDE SEQUENCE [LARGE SCALE GENOMIC DNA]</scope>
</reference>
<dbReference type="Proteomes" id="UP000299102">
    <property type="component" value="Unassembled WGS sequence"/>
</dbReference>
<feature type="region of interest" description="Disordered" evidence="1">
    <location>
        <begin position="64"/>
        <end position="96"/>
    </location>
</feature>
<protein>
    <submittedName>
        <fullName evidence="2">Uncharacterized protein</fullName>
    </submittedName>
</protein>
<evidence type="ECO:0000313" key="2">
    <source>
        <dbReference type="EMBL" id="GBP84201.1"/>
    </source>
</evidence>
<evidence type="ECO:0000313" key="3">
    <source>
        <dbReference type="Proteomes" id="UP000299102"/>
    </source>
</evidence>
<proteinExistence type="predicted"/>
<dbReference type="AlphaFoldDB" id="A0A4C1Z5U6"/>
<accession>A0A4C1Z5U6</accession>
<name>A0A4C1Z5U6_EUMVA</name>
<dbReference type="EMBL" id="BGZK01001664">
    <property type="protein sequence ID" value="GBP84201.1"/>
    <property type="molecule type" value="Genomic_DNA"/>
</dbReference>
<sequence length="96" mass="10762">MCAEINPRPWPSTRYQMTWVMTHNAEQIEATPAPHRGRPPLRALIIALSGGPPPRAREHRRLTTRRTAGSGGAIQCRGDDCGNGFRERQKKRYGAD</sequence>
<organism evidence="2 3">
    <name type="scientific">Eumeta variegata</name>
    <name type="common">Bagworm moth</name>
    <name type="synonym">Eumeta japonica</name>
    <dbReference type="NCBI Taxonomy" id="151549"/>
    <lineage>
        <taxon>Eukaryota</taxon>
        <taxon>Metazoa</taxon>
        <taxon>Ecdysozoa</taxon>
        <taxon>Arthropoda</taxon>
        <taxon>Hexapoda</taxon>
        <taxon>Insecta</taxon>
        <taxon>Pterygota</taxon>
        <taxon>Neoptera</taxon>
        <taxon>Endopterygota</taxon>
        <taxon>Lepidoptera</taxon>
        <taxon>Glossata</taxon>
        <taxon>Ditrysia</taxon>
        <taxon>Tineoidea</taxon>
        <taxon>Psychidae</taxon>
        <taxon>Oiketicinae</taxon>
        <taxon>Eumeta</taxon>
    </lineage>
</organism>
<comment type="caution">
    <text evidence="2">The sequence shown here is derived from an EMBL/GenBank/DDBJ whole genome shotgun (WGS) entry which is preliminary data.</text>
</comment>
<gene>
    <name evidence="2" type="ORF">EVAR_61396_1</name>
</gene>